<dbReference type="InterPro" id="IPR038901">
    <property type="entry name" value="HEXDC-like"/>
</dbReference>
<dbReference type="InterPro" id="IPR015883">
    <property type="entry name" value="Glyco_hydro_20_cat"/>
</dbReference>
<comment type="similarity">
    <text evidence="2">Belongs to the glycosyl hydrolase 20 family.</text>
</comment>
<dbReference type="PANTHER" id="PTHR21040">
    <property type="entry name" value="BCDNA.GH04120"/>
    <property type="match status" value="1"/>
</dbReference>
<keyword evidence="4" id="KW-0378">Hydrolase</keyword>
<dbReference type="Gene3D" id="3.20.20.80">
    <property type="entry name" value="Glycosidases"/>
    <property type="match status" value="1"/>
</dbReference>
<feature type="compositionally biased region" description="Gly residues" evidence="5">
    <location>
        <begin position="163"/>
        <end position="172"/>
    </location>
</feature>
<evidence type="ECO:0000256" key="4">
    <source>
        <dbReference type="ARBA" id="ARBA00022801"/>
    </source>
</evidence>
<dbReference type="FunCoup" id="A0A7M7K8Z8">
    <property type="interactions" value="623"/>
</dbReference>
<dbReference type="RefSeq" id="XP_022662892.1">
    <property type="nucleotide sequence ID" value="XM_022807157.1"/>
</dbReference>
<dbReference type="RefSeq" id="XP_022662893.1">
    <property type="nucleotide sequence ID" value="XM_022807158.1"/>
</dbReference>
<dbReference type="GO" id="GO:0004563">
    <property type="term" value="F:beta-N-acetylhexosaminidase activity"/>
    <property type="evidence" value="ECO:0007669"/>
    <property type="project" value="UniProtKB-EC"/>
</dbReference>
<keyword evidence="6" id="KW-0472">Membrane</keyword>
<dbReference type="Proteomes" id="UP000594260">
    <property type="component" value="Unplaced"/>
</dbReference>
<dbReference type="OrthoDB" id="10023921at2759"/>
<dbReference type="GeneID" id="111251019"/>
<feature type="domain" description="Glycoside hydrolase family 20 catalytic" evidence="7">
    <location>
        <begin position="263"/>
        <end position="411"/>
    </location>
</feature>
<feature type="region of interest" description="Disordered" evidence="5">
    <location>
        <begin position="121"/>
        <end position="199"/>
    </location>
</feature>
<feature type="region of interest" description="Disordered" evidence="5">
    <location>
        <begin position="1"/>
        <end position="21"/>
    </location>
</feature>
<feature type="compositionally biased region" description="Basic and acidic residues" evidence="5">
    <location>
        <begin position="1"/>
        <end position="10"/>
    </location>
</feature>
<keyword evidence="6" id="KW-1133">Transmembrane helix</keyword>
<dbReference type="EC" id="3.2.1.52" evidence="3"/>
<evidence type="ECO:0000256" key="2">
    <source>
        <dbReference type="ARBA" id="ARBA00006285"/>
    </source>
</evidence>
<dbReference type="SUPFAM" id="SSF51445">
    <property type="entry name" value="(Trans)glycosidases"/>
    <property type="match status" value="1"/>
</dbReference>
<dbReference type="PANTHER" id="PTHR21040:SF8">
    <property type="entry name" value="BCDNA.GH04120"/>
    <property type="match status" value="1"/>
</dbReference>
<name>A0A7M7K8Z8_VARDE</name>
<feature type="transmembrane region" description="Helical" evidence="6">
    <location>
        <begin position="93"/>
        <end position="111"/>
    </location>
</feature>
<dbReference type="Pfam" id="PF00728">
    <property type="entry name" value="Glyco_hydro_20"/>
    <property type="match status" value="1"/>
</dbReference>
<dbReference type="EnsemblMetazoa" id="XM_022807158">
    <property type="protein sequence ID" value="XP_022662893"/>
    <property type="gene ID" value="LOC111251019"/>
</dbReference>
<evidence type="ECO:0000256" key="6">
    <source>
        <dbReference type="SAM" id="Phobius"/>
    </source>
</evidence>
<accession>A0A7M7K8Z8</accession>
<dbReference type="AlphaFoldDB" id="A0A7M7K8Z8"/>
<protein>
    <recommendedName>
        <fullName evidence="3">beta-N-acetylhexosaminidase</fullName>
        <ecNumber evidence="3">3.2.1.52</ecNumber>
    </recommendedName>
</protein>
<proteinExistence type="inferred from homology"/>
<dbReference type="CDD" id="cd06565">
    <property type="entry name" value="GH20_GcnA-like"/>
    <property type="match status" value="1"/>
</dbReference>
<keyword evidence="6" id="KW-0812">Transmembrane</keyword>
<evidence type="ECO:0000256" key="5">
    <source>
        <dbReference type="SAM" id="MobiDB-lite"/>
    </source>
</evidence>
<dbReference type="InterPro" id="IPR017853">
    <property type="entry name" value="GH"/>
</dbReference>
<reference evidence="8" key="1">
    <citation type="submission" date="2021-01" db="UniProtKB">
        <authorList>
            <consortium name="EnsemblMetazoa"/>
        </authorList>
    </citation>
    <scope>IDENTIFICATION</scope>
</reference>
<comment type="catalytic activity">
    <reaction evidence="1">
        <text>Hydrolysis of terminal non-reducing N-acetyl-D-hexosamine residues in N-acetyl-beta-D-hexosaminides.</text>
        <dbReference type="EC" id="3.2.1.52"/>
    </reaction>
</comment>
<dbReference type="GO" id="GO:0005975">
    <property type="term" value="P:carbohydrate metabolic process"/>
    <property type="evidence" value="ECO:0007669"/>
    <property type="project" value="InterPro"/>
</dbReference>
<evidence type="ECO:0000256" key="1">
    <source>
        <dbReference type="ARBA" id="ARBA00001231"/>
    </source>
</evidence>
<dbReference type="OMA" id="VCSYPGH"/>
<evidence type="ECO:0000313" key="8">
    <source>
        <dbReference type="EnsemblMetazoa" id="XP_022662892"/>
    </source>
</evidence>
<keyword evidence="9" id="KW-1185">Reference proteome</keyword>
<dbReference type="InParanoid" id="A0A7M7K8Z8"/>
<feature type="compositionally biased region" description="Polar residues" evidence="5">
    <location>
        <begin position="141"/>
        <end position="159"/>
    </location>
</feature>
<evidence type="ECO:0000256" key="3">
    <source>
        <dbReference type="ARBA" id="ARBA00012663"/>
    </source>
</evidence>
<evidence type="ECO:0000313" key="9">
    <source>
        <dbReference type="Proteomes" id="UP000594260"/>
    </source>
</evidence>
<dbReference type="KEGG" id="vde:111251019"/>
<organism evidence="8 9">
    <name type="scientific">Varroa destructor</name>
    <name type="common">Honeybee mite</name>
    <dbReference type="NCBI Taxonomy" id="109461"/>
    <lineage>
        <taxon>Eukaryota</taxon>
        <taxon>Metazoa</taxon>
        <taxon>Ecdysozoa</taxon>
        <taxon>Arthropoda</taxon>
        <taxon>Chelicerata</taxon>
        <taxon>Arachnida</taxon>
        <taxon>Acari</taxon>
        <taxon>Parasitiformes</taxon>
        <taxon>Mesostigmata</taxon>
        <taxon>Gamasina</taxon>
        <taxon>Dermanyssoidea</taxon>
        <taxon>Varroidae</taxon>
        <taxon>Varroa</taxon>
    </lineage>
</organism>
<sequence length="706" mass="80177">MKRVHEKTYEPEEAVPLANDGKNSSFLSASTSRTAGVSSGLSEKIDGDGIHRRPIRSGTRGLLTEEAGGMWLTAASRYVSHQLIMSAWRRKPVVLFTILAVTLLVLFVQYSQVVGEPRTPRIGSASANGNNNGFKDPEPPMQSQIVGYNAQPQQSQHQKLTAGGNGPDGGETNGAQADAPSRNAGVSQDKRQMYPSGPLPEPYTAPPGAPLHRIVHFDLKGAPPKISYIKKVLPIIQQAGATGVMLEYEDMFPYSGSLEFIRAGNAYKMAELEELLRYITVDLKLHLIPLIQTFGHLEFVLKFDKYRHLREMDEFPAVICPSKNESFNVIKEMARQMMALHSKFHVRYLHIGCDEVFHLGECTLCSMKSKEELLLGHMSHVAEFVRKELQVIPLVWDDMMRNYSPEQLRRYRLHDLVEPMVWTYVKDVYRFIPYSNWITFGEVFPHIWAASAFKGAFGETLTVPSAKGHLENNVAWVDVIEEQKSKFHGQFRGLVITGWQRYDHFATLAETFPAGFPSLILSLVSVTAGGYAGREQYVRMQMSKLLNCHEPIRRLDLEADEYLWNSVSRCMFPGANVFRMTENHRDAVKHANEYYDGVTIHKAWLTPYNVRRNYTFIDRIDQGLEEYPSVFYSVALLSSQARDALREVFDEYTVAEWIEQNIYPTVLKLEKLKADAESLRKARTWPKRPLPINPNLQRFGVGRTEL</sequence>
<dbReference type="EnsemblMetazoa" id="XM_022807157">
    <property type="protein sequence ID" value="XP_022662892"/>
    <property type="gene ID" value="LOC111251019"/>
</dbReference>
<evidence type="ECO:0000259" key="7">
    <source>
        <dbReference type="Pfam" id="PF00728"/>
    </source>
</evidence>
<feature type="compositionally biased region" description="Low complexity" evidence="5">
    <location>
        <begin position="123"/>
        <end position="133"/>
    </location>
</feature>